<sequence length="117" mass="12505">MPDTLWGARDPIYVAGRARSCTPWSVTYFRVLGNCRVRCRPVRSTIRRAGSGSASAPPQTEVRRPPNLMLREVTPPALALDTSARPHGRGTATPAAPGVFSAAAEGSQWLVHSAPTV</sequence>
<protein>
    <submittedName>
        <fullName evidence="2">Uncharacterized protein</fullName>
    </submittedName>
</protein>
<organism evidence="2 3">
    <name type="scientific">Pleurodeles waltl</name>
    <name type="common">Iberian ribbed newt</name>
    <dbReference type="NCBI Taxonomy" id="8319"/>
    <lineage>
        <taxon>Eukaryota</taxon>
        <taxon>Metazoa</taxon>
        <taxon>Chordata</taxon>
        <taxon>Craniata</taxon>
        <taxon>Vertebrata</taxon>
        <taxon>Euteleostomi</taxon>
        <taxon>Amphibia</taxon>
        <taxon>Batrachia</taxon>
        <taxon>Caudata</taxon>
        <taxon>Salamandroidea</taxon>
        <taxon>Salamandridae</taxon>
        <taxon>Pleurodelinae</taxon>
        <taxon>Pleurodeles</taxon>
    </lineage>
</organism>
<feature type="region of interest" description="Disordered" evidence="1">
    <location>
        <begin position="46"/>
        <end position="69"/>
    </location>
</feature>
<gene>
    <name evidence="2" type="ORF">NDU88_004353</name>
</gene>
<name>A0AAV7KXH6_PLEWA</name>
<dbReference type="Proteomes" id="UP001066276">
    <property type="component" value="Chromosome 12"/>
</dbReference>
<keyword evidence="3" id="KW-1185">Reference proteome</keyword>
<dbReference type="AlphaFoldDB" id="A0AAV7KXH6"/>
<evidence type="ECO:0000313" key="2">
    <source>
        <dbReference type="EMBL" id="KAJ1084201.1"/>
    </source>
</evidence>
<reference evidence="2" key="1">
    <citation type="journal article" date="2022" name="bioRxiv">
        <title>Sequencing and chromosome-scale assembly of the giantPleurodeles waltlgenome.</title>
        <authorList>
            <person name="Brown T."/>
            <person name="Elewa A."/>
            <person name="Iarovenko S."/>
            <person name="Subramanian E."/>
            <person name="Araus A.J."/>
            <person name="Petzold A."/>
            <person name="Susuki M."/>
            <person name="Suzuki K.-i.T."/>
            <person name="Hayashi T."/>
            <person name="Toyoda A."/>
            <person name="Oliveira C."/>
            <person name="Osipova E."/>
            <person name="Leigh N.D."/>
            <person name="Simon A."/>
            <person name="Yun M.H."/>
        </authorList>
    </citation>
    <scope>NUCLEOTIDE SEQUENCE</scope>
    <source>
        <strain evidence="2">20211129_DDA</strain>
        <tissue evidence="2">Liver</tissue>
    </source>
</reference>
<accession>A0AAV7KXH6</accession>
<evidence type="ECO:0000256" key="1">
    <source>
        <dbReference type="SAM" id="MobiDB-lite"/>
    </source>
</evidence>
<comment type="caution">
    <text evidence="2">The sequence shown here is derived from an EMBL/GenBank/DDBJ whole genome shotgun (WGS) entry which is preliminary data.</text>
</comment>
<proteinExistence type="predicted"/>
<dbReference type="EMBL" id="JANPWB010000016">
    <property type="protein sequence ID" value="KAJ1084201.1"/>
    <property type="molecule type" value="Genomic_DNA"/>
</dbReference>
<evidence type="ECO:0000313" key="3">
    <source>
        <dbReference type="Proteomes" id="UP001066276"/>
    </source>
</evidence>